<protein>
    <submittedName>
        <fullName evidence="1">Uncharacterized protein</fullName>
    </submittedName>
</protein>
<name>A0ACC0C0L8_CATRO</name>
<evidence type="ECO:0000313" key="2">
    <source>
        <dbReference type="Proteomes" id="UP001060085"/>
    </source>
</evidence>
<keyword evidence="2" id="KW-1185">Reference proteome</keyword>
<evidence type="ECO:0000313" key="1">
    <source>
        <dbReference type="EMBL" id="KAI5678422.1"/>
    </source>
</evidence>
<proteinExistence type="predicted"/>
<organism evidence="1 2">
    <name type="scientific">Catharanthus roseus</name>
    <name type="common">Madagascar periwinkle</name>
    <name type="synonym">Vinca rosea</name>
    <dbReference type="NCBI Taxonomy" id="4058"/>
    <lineage>
        <taxon>Eukaryota</taxon>
        <taxon>Viridiplantae</taxon>
        <taxon>Streptophyta</taxon>
        <taxon>Embryophyta</taxon>
        <taxon>Tracheophyta</taxon>
        <taxon>Spermatophyta</taxon>
        <taxon>Magnoliopsida</taxon>
        <taxon>eudicotyledons</taxon>
        <taxon>Gunneridae</taxon>
        <taxon>Pentapetalae</taxon>
        <taxon>asterids</taxon>
        <taxon>lamiids</taxon>
        <taxon>Gentianales</taxon>
        <taxon>Apocynaceae</taxon>
        <taxon>Rauvolfioideae</taxon>
        <taxon>Vinceae</taxon>
        <taxon>Catharanthinae</taxon>
        <taxon>Catharanthus</taxon>
    </lineage>
</organism>
<reference evidence="2" key="1">
    <citation type="journal article" date="2023" name="Nat. Plants">
        <title>Single-cell RNA sequencing provides a high-resolution roadmap for understanding the multicellular compartmentation of specialized metabolism.</title>
        <authorList>
            <person name="Sun S."/>
            <person name="Shen X."/>
            <person name="Li Y."/>
            <person name="Li Y."/>
            <person name="Wang S."/>
            <person name="Li R."/>
            <person name="Zhang H."/>
            <person name="Shen G."/>
            <person name="Guo B."/>
            <person name="Wei J."/>
            <person name="Xu J."/>
            <person name="St-Pierre B."/>
            <person name="Chen S."/>
            <person name="Sun C."/>
        </authorList>
    </citation>
    <scope>NUCLEOTIDE SEQUENCE [LARGE SCALE GENOMIC DNA]</scope>
</reference>
<gene>
    <name evidence="1" type="ORF">M9H77_09372</name>
</gene>
<dbReference type="EMBL" id="CM044702">
    <property type="protein sequence ID" value="KAI5678422.1"/>
    <property type="molecule type" value="Genomic_DNA"/>
</dbReference>
<dbReference type="Proteomes" id="UP001060085">
    <property type="component" value="Linkage Group LG02"/>
</dbReference>
<sequence length="161" mass="18873">MDPSPDPNPLDFMAYSLRNYTWEKNDAELSSKEKGDRTARENGQSVNLDVEWRNIVERLSILSSEEIRGLRFQSIEEAEEFYSCHSKMVGFSVKKDDLIGDEEDRITYRYWAENFQEFPRCCKNKRWTKKVKLTSKWCESNKLPKDTIETARCGVLNALSN</sequence>
<accession>A0ACC0C0L8</accession>
<comment type="caution">
    <text evidence="1">The sequence shown here is derived from an EMBL/GenBank/DDBJ whole genome shotgun (WGS) entry which is preliminary data.</text>
</comment>